<evidence type="ECO:0000256" key="9">
    <source>
        <dbReference type="ARBA" id="ARBA00047589"/>
    </source>
</evidence>
<evidence type="ECO:0000256" key="6">
    <source>
        <dbReference type="ARBA" id="ARBA00022723"/>
    </source>
</evidence>
<dbReference type="RefSeq" id="WP_308451315.1">
    <property type="nucleotide sequence ID" value="NZ_JAJEPU010000019.1"/>
</dbReference>
<keyword evidence="8 10" id="KW-0012">Acyltransferase</keyword>
<accession>A0AAE3AS78</accession>
<comment type="similarity">
    <text evidence="2 10">Belongs to the PduL family.</text>
</comment>
<evidence type="ECO:0000256" key="3">
    <source>
        <dbReference type="ARBA" id="ARBA00012206"/>
    </source>
</evidence>
<evidence type="ECO:0000256" key="10">
    <source>
        <dbReference type="PIRNR" id="PIRNR010130"/>
    </source>
</evidence>
<comment type="caution">
    <text evidence="11">The sequence shown here is derived from an EMBL/GenBank/DDBJ whole genome shotgun (WGS) entry which is preliminary data.</text>
</comment>
<evidence type="ECO:0000256" key="5">
    <source>
        <dbReference type="ARBA" id="ARBA00022679"/>
    </source>
</evidence>
<dbReference type="GO" id="GO:0046872">
    <property type="term" value="F:metal ion binding"/>
    <property type="evidence" value="ECO:0007669"/>
    <property type="project" value="UniProtKB-KW"/>
</dbReference>
<dbReference type="AlphaFoldDB" id="A0AAE3AS78"/>
<sequence length="219" mass="23214">MDQCEALMKLIMEAVKNGTDAKTASEEKPESGAIPVGVSNRHVHLSAGDLEKLFGAGYELTKLKDLSQPGQFACKETVTVCGPKGAIEKVRILGPVRKASQIEILVGDCFKLGVKAPVKLSGDLEGTPGITLVGPKGSVQTKNGVMIAQRHIHMLPSDAERFGVHDGESVCLEVDGVRGGILKNTVIRVTEQSGLECHLDMEEANAMGLGSSSTVRIVR</sequence>
<dbReference type="Proteomes" id="UP001198962">
    <property type="component" value="Unassembled WGS sequence"/>
</dbReference>
<evidence type="ECO:0000256" key="1">
    <source>
        <dbReference type="ARBA" id="ARBA00001947"/>
    </source>
</evidence>
<evidence type="ECO:0000256" key="2">
    <source>
        <dbReference type="ARBA" id="ARBA00007342"/>
    </source>
</evidence>
<proteinExistence type="inferred from homology"/>
<comment type="function">
    <text evidence="10">Involved in 1,2-propanediol (1,2-PD) degradation by catalyzing the conversion of propanoyl-CoA to propanoyl-phosphate.</text>
</comment>
<dbReference type="PIRSF" id="PIRSF010130">
    <property type="entry name" value="PduL"/>
    <property type="match status" value="1"/>
</dbReference>
<dbReference type="GO" id="GO:0016747">
    <property type="term" value="F:acyltransferase activity, transferring groups other than amino-acyl groups"/>
    <property type="evidence" value="ECO:0007669"/>
    <property type="project" value="InterPro"/>
</dbReference>
<evidence type="ECO:0000256" key="8">
    <source>
        <dbReference type="ARBA" id="ARBA00023315"/>
    </source>
</evidence>
<comment type="catalytic activity">
    <reaction evidence="9 10">
        <text>propanoyl-CoA + phosphate = propanoyl phosphate + CoA</text>
        <dbReference type="Rhea" id="RHEA:28046"/>
        <dbReference type="ChEBI" id="CHEBI:43474"/>
        <dbReference type="ChEBI" id="CHEBI:57287"/>
        <dbReference type="ChEBI" id="CHEBI:57392"/>
        <dbReference type="ChEBI" id="CHEBI:58933"/>
        <dbReference type="EC" id="2.3.1.222"/>
    </reaction>
</comment>
<gene>
    <name evidence="11" type="ORF">LKD32_07720</name>
</gene>
<evidence type="ECO:0000256" key="4">
    <source>
        <dbReference type="ARBA" id="ARBA00020837"/>
    </source>
</evidence>
<keyword evidence="6" id="KW-0479">Metal-binding</keyword>
<comment type="cofactor">
    <cofactor evidence="1">
        <name>Zn(2+)</name>
        <dbReference type="ChEBI" id="CHEBI:29105"/>
    </cofactor>
</comment>
<dbReference type="EMBL" id="JAJEPU010000019">
    <property type="protein sequence ID" value="MCC2164768.1"/>
    <property type="molecule type" value="Genomic_DNA"/>
</dbReference>
<comment type="pathway">
    <text evidence="10">Polyol metabolism; 1,2-propanediol degradation.</text>
</comment>
<dbReference type="InterPro" id="IPR008300">
    <property type="entry name" value="PTAC"/>
</dbReference>
<organism evidence="11 12">
    <name type="scientific">Brotaphodocola catenula</name>
    <dbReference type="NCBI Taxonomy" id="2885361"/>
    <lineage>
        <taxon>Bacteria</taxon>
        <taxon>Bacillati</taxon>
        <taxon>Bacillota</taxon>
        <taxon>Clostridia</taxon>
        <taxon>Lachnospirales</taxon>
        <taxon>Lachnospiraceae</taxon>
        <taxon>Brotaphodocola</taxon>
    </lineage>
</organism>
<protein>
    <recommendedName>
        <fullName evidence="4 10">Phosphate propanoyltransferase</fullName>
        <ecNumber evidence="3 10">2.3.1.222</ecNumber>
    </recommendedName>
</protein>
<dbReference type="PANTHER" id="PTHR39453:SF1">
    <property type="entry name" value="PHOSPHATE PROPANOYLTRANSFERASE"/>
    <property type="match status" value="1"/>
</dbReference>
<dbReference type="NCBIfam" id="NF011652">
    <property type="entry name" value="PRK15070.1"/>
    <property type="match status" value="1"/>
</dbReference>
<keyword evidence="5 10" id="KW-0808">Transferase</keyword>
<keyword evidence="7" id="KW-0862">Zinc</keyword>
<dbReference type="EC" id="2.3.1.222" evidence="3 10"/>
<dbReference type="Pfam" id="PF06130">
    <property type="entry name" value="PTAC"/>
    <property type="match status" value="1"/>
</dbReference>
<dbReference type="PANTHER" id="PTHR39453">
    <property type="entry name" value="PHOSPHATE PROPANOYLTRANSFERASE"/>
    <property type="match status" value="1"/>
</dbReference>
<evidence type="ECO:0000313" key="12">
    <source>
        <dbReference type="Proteomes" id="UP001198962"/>
    </source>
</evidence>
<reference evidence="11" key="1">
    <citation type="submission" date="2021-10" db="EMBL/GenBank/DDBJ databases">
        <title>Anaerobic single-cell dispensing facilitates the cultivation of human gut bacteria.</title>
        <authorList>
            <person name="Afrizal A."/>
        </authorList>
    </citation>
    <scope>NUCLEOTIDE SEQUENCE</scope>
    <source>
        <strain evidence="11">CLA-AA-H274</strain>
    </source>
</reference>
<name>A0AAE3AS78_9FIRM</name>
<keyword evidence="12" id="KW-1185">Reference proteome</keyword>
<evidence type="ECO:0000313" key="11">
    <source>
        <dbReference type="EMBL" id="MCC2164768.1"/>
    </source>
</evidence>
<evidence type="ECO:0000256" key="7">
    <source>
        <dbReference type="ARBA" id="ARBA00022833"/>
    </source>
</evidence>